<gene>
    <name evidence="1" type="ORF">K488DRAFT_88006</name>
</gene>
<dbReference type="EMBL" id="MU273635">
    <property type="protein sequence ID" value="KAI0030191.1"/>
    <property type="molecule type" value="Genomic_DNA"/>
</dbReference>
<dbReference type="Proteomes" id="UP000814128">
    <property type="component" value="Unassembled WGS sequence"/>
</dbReference>
<reference evidence="1" key="1">
    <citation type="submission" date="2021-02" db="EMBL/GenBank/DDBJ databases">
        <authorList>
            <consortium name="DOE Joint Genome Institute"/>
            <person name="Ahrendt S."/>
            <person name="Looney B.P."/>
            <person name="Miyauchi S."/>
            <person name="Morin E."/>
            <person name="Drula E."/>
            <person name="Courty P.E."/>
            <person name="Chicoki N."/>
            <person name="Fauchery L."/>
            <person name="Kohler A."/>
            <person name="Kuo A."/>
            <person name="Labutti K."/>
            <person name="Pangilinan J."/>
            <person name="Lipzen A."/>
            <person name="Riley R."/>
            <person name="Andreopoulos W."/>
            <person name="He G."/>
            <person name="Johnson J."/>
            <person name="Barry K.W."/>
            <person name="Grigoriev I.V."/>
            <person name="Nagy L."/>
            <person name="Hibbett D."/>
            <person name="Henrissat B."/>
            <person name="Matheny P.B."/>
            <person name="Labbe J."/>
            <person name="Martin F."/>
        </authorList>
    </citation>
    <scope>NUCLEOTIDE SEQUENCE</scope>
    <source>
        <strain evidence="1">EC-137</strain>
    </source>
</reference>
<keyword evidence="2" id="KW-1185">Reference proteome</keyword>
<protein>
    <submittedName>
        <fullName evidence="1">Uncharacterized protein</fullName>
    </submittedName>
</protein>
<organism evidence="1 2">
    <name type="scientific">Vararia minispora EC-137</name>
    <dbReference type="NCBI Taxonomy" id="1314806"/>
    <lineage>
        <taxon>Eukaryota</taxon>
        <taxon>Fungi</taxon>
        <taxon>Dikarya</taxon>
        <taxon>Basidiomycota</taxon>
        <taxon>Agaricomycotina</taxon>
        <taxon>Agaricomycetes</taxon>
        <taxon>Russulales</taxon>
        <taxon>Lachnocladiaceae</taxon>
        <taxon>Vararia</taxon>
    </lineage>
</organism>
<sequence>MSVNPNPPPVSRVPPEILLEFFDWLHAIREEPERILSATCAAFSQVNRLWRAVALDCAHLWRALPLHSAELTLLAIQRSKHLPLSAQILSSRHPLTKTGQPPSSGAAVDYLFRTQRDRIVALTLDIQDMDDFPCLASVPAPSKLQELHLSYLVPLDLFRGQTPPRLEALIVTRCQDMFPKSGLFAPTLTRLELSFLWASDVTMQDILEALSRTPALRMLSLRHLSMRRRSFDIALPMPPAVHLPELSDLALEASPKDLAALLEHVIARPTGEVSLRVVLLPLQARNMAPPRACIARAVDWAFGGGASSDAYYEYVTLVRTPGRSLHDITLRCRTPTLNDAASIPETFVLAIEVPVTSVRETLALRDAILGAACAHMPRVKQLVVHESPVVSEYREEILRRAERITMMHCSATTTCS</sequence>
<reference evidence="1" key="2">
    <citation type="journal article" date="2022" name="New Phytol.">
        <title>Evolutionary transition to the ectomycorrhizal habit in the genomes of a hyperdiverse lineage of mushroom-forming fungi.</title>
        <authorList>
            <person name="Looney B."/>
            <person name="Miyauchi S."/>
            <person name="Morin E."/>
            <person name="Drula E."/>
            <person name="Courty P.E."/>
            <person name="Kohler A."/>
            <person name="Kuo A."/>
            <person name="LaButti K."/>
            <person name="Pangilinan J."/>
            <person name="Lipzen A."/>
            <person name="Riley R."/>
            <person name="Andreopoulos W."/>
            <person name="He G."/>
            <person name="Johnson J."/>
            <person name="Nolan M."/>
            <person name="Tritt A."/>
            <person name="Barry K.W."/>
            <person name="Grigoriev I.V."/>
            <person name="Nagy L.G."/>
            <person name="Hibbett D."/>
            <person name="Henrissat B."/>
            <person name="Matheny P.B."/>
            <person name="Labbe J."/>
            <person name="Martin F.M."/>
        </authorList>
    </citation>
    <scope>NUCLEOTIDE SEQUENCE</scope>
    <source>
        <strain evidence="1">EC-137</strain>
    </source>
</reference>
<name>A0ACB8QEF2_9AGAM</name>
<evidence type="ECO:0000313" key="1">
    <source>
        <dbReference type="EMBL" id="KAI0030191.1"/>
    </source>
</evidence>
<accession>A0ACB8QEF2</accession>
<comment type="caution">
    <text evidence="1">The sequence shown here is derived from an EMBL/GenBank/DDBJ whole genome shotgun (WGS) entry which is preliminary data.</text>
</comment>
<evidence type="ECO:0000313" key="2">
    <source>
        <dbReference type="Proteomes" id="UP000814128"/>
    </source>
</evidence>
<proteinExistence type="predicted"/>